<comment type="caution">
    <text evidence="9">The sequence shown here is derived from an EMBL/GenBank/DDBJ whole genome shotgun (WGS) entry which is preliminary data.</text>
</comment>
<dbReference type="InterPro" id="IPR004472">
    <property type="entry name" value="DTB_synth_BioD"/>
</dbReference>
<comment type="function">
    <text evidence="8">Catalyzes a mechanistically unusual reaction, the ATP-dependent insertion of CO2 between the N7 and N8 nitrogen atoms of 7,8-diaminopelargonic acid (DAPA, also called 7,8-diammoniononanoate) to form a ureido ring.</text>
</comment>
<dbReference type="Pfam" id="PF13500">
    <property type="entry name" value="AAA_26"/>
    <property type="match status" value="1"/>
</dbReference>
<keyword evidence="1 8" id="KW-0963">Cytoplasm</keyword>
<dbReference type="OrthoDB" id="9802097at2"/>
<evidence type="ECO:0000313" key="9">
    <source>
        <dbReference type="EMBL" id="KGQ71221.1"/>
    </source>
</evidence>
<dbReference type="CDD" id="cd03109">
    <property type="entry name" value="DTBS"/>
    <property type="match status" value="1"/>
</dbReference>
<protein>
    <recommendedName>
        <fullName evidence="8">ATP-dependent dethiobiotin synthetase BioD</fullName>
        <ecNumber evidence="8">6.3.3.3</ecNumber>
    </recommendedName>
    <alternativeName>
        <fullName evidence="8">DTB synthetase</fullName>
        <shortName evidence="8">DTBS</shortName>
    </alternativeName>
    <alternativeName>
        <fullName evidence="8">Dethiobiotin synthase</fullName>
    </alternativeName>
</protein>
<comment type="pathway">
    <text evidence="8">Cofactor biosynthesis; biotin biosynthesis; biotin from 7,8-diaminononanoate: step 1/2.</text>
</comment>
<evidence type="ECO:0000256" key="7">
    <source>
        <dbReference type="ARBA" id="ARBA00022842"/>
    </source>
</evidence>
<dbReference type="Proteomes" id="UP000030380">
    <property type="component" value="Unassembled WGS sequence"/>
</dbReference>
<evidence type="ECO:0000313" key="10">
    <source>
        <dbReference type="Proteomes" id="UP000030380"/>
    </source>
</evidence>
<proteinExistence type="inferred from homology"/>
<dbReference type="STRING" id="505317.OA57_03060"/>
<keyword evidence="10" id="KW-1185">Reference proteome</keyword>
<evidence type="ECO:0000256" key="5">
    <source>
        <dbReference type="ARBA" id="ARBA00022756"/>
    </source>
</evidence>
<dbReference type="Gene3D" id="3.40.50.300">
    <property type="entry name" value="P-loop containing nucleotide triphosphate hydrolases"/>
    <property type="match status" value="1"/>
</dbReference>
<comment type="cofactor">
    <cofactor evidence="8">
        <name>Mg(2+)</name>
        <dbReference type="ChEBI" id="CHEBI:18420"/>
    </cofactor>
</comment>
<keyword evidence="5 8" id="KW-0093">Biotin biosynthesis</keyword>
<dbReference type="GO" id="GO:0005524">
    <property type="term" value="F:ATP binding"/>
    <property type="evidence" value="ECO:0007669"/>
    <property type="project" value="UniProtKB-UniRule"/>
</dbReference>
<feature type="binding site" evidence="8">
    <location>
        <position position="16"/>
    </location>
    <ligand>
        <name>Mg(2+)</name>
        <dbReference type="ChEBI" id="CHEBI:18420"/>
    </ligand>
</feature>
<comment type="subunit">
    <text evidence="8">Homodimer.</text>
</comment>
<dbReference type="GO" id="GO:0005829">
    <property type="term" value="C:cytosol"/>
    <property type="evidence" value="ECO:0007669"/>
    <property type="project" value="TreeGrafter"/>
</dbReference>
<dbReference type="EC" id="6.3.3.3" evidence="8"/>
<feature type="binding site" evidence="8">
    <location>
        <position position="125"/>
    </location>
    <ligand>
        <name>Mg(2+)</name>
        <dbReference type="ChEBI" id="CHEBI:18420"/>
    </ligand>
</feature>
<feature type="binding site" evidence="8">
    <location>
        <position position="63"/>
    </location>
    <ligand>
        <name>ATP</name>
        <dbReference type="ChEBI" id="CHEBI:30616"/>
    </ligand>
</feature>
<evidence type="ECO:0000256" key="2">
    <source>
        <dbReference type="ARBA" id="ARBA00022598"/>
    </source>
</evidence>
<keyword evidence="3 8" id="KW-0479">Metal-binding</keyword>
<evidence type="ECO:0000256" key="1">
    <source>
        <dbReference type="ARBA" id="ARBA00022490"/>
    </source>
</evidence>
<keyword evidence="7 8" id="KW-0460">Magnesium</keyword>
<sequence>MSCFFITGTDTGVGKTVASRAIIQALQKQGCQIVGYKPIACGDGGYHPYLDTPAAQNGKQNGDVLTLLESSAQPLQYHDINSYTMPLEQEPGLNEFLEQPQVIRIEKLNSDLQRLTSRYQSVLVEGTFGWLTPINRTLDFSDWVVQQQMPVVLVVGIKEGCINHALLTVQAIEKSGVPLIGWVANRINPGLSNYSAIIELLRLKIDAPLLGQIPYLYQPEKLDLSDFMTNIERLGYLQTVR</sequence>
<dbReference type="NCBIfam" id="TIGR00347">
    <property type="entry name" value="bioD"/>
    <property type="match status" value="1"/>
</dbReference>
<dbReference type="PIRSF" id="PIRSF006755">
    <property type="entry name" value="DTB_synth"/>
    <property type="match status" value="1"/>
</dbReference>
<keyword evidence="4 8" id="KW-0547">Nucleotide-binding</keyword>
<dbReference type="UniPathway" id="UPA00078">
    <property type="reaction ID" value="UER00161"/>
</dbReference>
<dbReference type="FunFam" id="3.40.50.300:FF:000292">
    <property type="entry name" value="ATP-dependent dethiobiotin synthetase BioD"/>
    <property type="match status" value="1"/>
</dbReference>
<evidence type="ECO:0000256" key="3">
    <source>
        <dbReference type="ARBA" id="ARBA00022723"/>
    </source>
</evidence>
<gene>
    <name evidence="8" type="primary">bioD</name>
    <name evidence="9" type="ORF">OA57_03060</name>
</gene>
<comment type="catalytic activity">
    <reaction evidence="8">
        <text>(7R,8S)-7,8-diammoniononanoate + CO2 + ATP = (4R,5S)-dethiobiotin + ADP + phosphate + 3 H(+)</text>
        <dbReference type="Rhea" id="RHEA:15805"/>
        <dbReference type="ChEBI" id="CHEBI:15378"/>
        <dbReference type="ChEBI" id="CHEBI:16526"/>
        <dbReference type="ChEBI" id="CHEBI:30616"/>
        <dbReference type="ChEBI" id="CHEBI:43474"/>
        <dbReference type="ChEBI" id="CHEBI:149469"/>
        <dbReference type="ChEBI" id="CHEBI:149473"/>
        <dbReference type="ChEBI" id="CHEBI:456216"/>
        <dbReference type="EC" id="6.3.3.3"/>
    </reaction>
</comment>
<evidence type="ECO:0000256" key="8">
    <source>
        <dbReference type="HAMAP-Rule" id="MF_00336"/>
    </source>
</evidence>
<dbReference type="PANTHER" id="PTHR43210">
    <property type="entry name" value="DETHIOBIOTIN SYNTHETASE"/>
    <property type="match status" value="1"/>
</dbReference>
<dbReference type="PANTHER" id="PTHR43210:SF5">
    <property type="entry name" value="DETHIOBIOTIN SYNTHETASE"/>
    <property type="match status" value="1"/>
</dbReference>
<accession>A0A0A3APG8</accession>
<dbReference type="AlphaFoldDB" id="A0A0A3APG8"/>
<feature type="active site" evidence="8">
    <location>
        <position position="37"/>
    </location>
</feature>
<dbReference type="GO" id="GO:0009102">
    <property type="term" value="P:biotin biosynthetic process"/>
    <property type="evidence" value="ECO:0007669"/>
    <property type="project" value="UniProtKB-UniRule"/>
</dbReference>
<organism evidence="9 10">
    <name type="scientific">Chelonobacter oris</name>
    <dbReference type="NCBI Taxonomy" id="505317"/>
    <lineage>
        <taxon>Bacteria</taxon>
        <taxon>Pseudomonadati</taxon>
        <taxon>Pseudomonadota</taxon>
        <taxon>Gammaproteobacteria</taxon>
        <taxon>Pasteurellales</taxon>
        <taxon>Pasteurellaceae</taxon>
        <taxon>Chelonobacter</taxon>
    </lineage>
</organism>
<dbReference type="GO" id="GO:0004141">
    <property type="term" value="F:dethiobiotin synthase activity"/>
    <property type="evidence" value="ECO:0007669"/>
    <property type="project" value="UniProtKB-UniRule"/>
</dbReference>
<name>A0A0A3APG8_9PAST</name>
<reference evidence="9 10" key="1">
    <citation type="submission" date="2014-11" db="EMBL/GenBank/DDBJ databases">
        <title>Draft genome sequence of Chelonobacter oris 1662T, associated with respiratory disease in Hermann's Tortoises.</title>
        <authorList>
            <person name="Kudirkiene E."/>
            <person name="Hansen M.J."/>
            <person name="Bojesen A.M."/>
        </authorList>
    </citation>
    <scope>NUCLEOTIDE SEQUENCE [LARGE SCALE GENOMIC DNA]</scope>
    <source>
        <strain evidence="9 10">1662</strain>
    </source>
</reference>
<evidence type="ECO:0000256" key="6">
    <source>
        <dbReference type="ARBA" id="ARBA00022840"/>
    </source>
</evidence>
<dbReference type="SUPFAM" id="SSF52540">
    <property type="entry name" value="P-loop containing nucleoside triphosphate hydrolases"/>
    <property type="match status" value="1"/>
</dbReference>
<dbReference type="RefSeq" id="WP_034613260.1">
    <property type="nucleotide sequence ID" value="NZ_JSUM01000003.1"/>
</dbReference>
<comment type="caution">
    <text evidence="8">Lacks conserved residue(s) required for the propagation of feature annotation.</text>
</comment>
<comment type="similarity">
    <text evidence="8">Belongs to the dethiobiotin synthetase family.</text>
</comment>
<evidence type="ECO:0000256" key="4">
    <source>
        <dbReference type="ARBA" id="ARBA00022741"/>
    </source>
</evidence>
<feature type="binding site" evidence="8">
    <location>
        <begin position="12"/>
        <end position="17"/>
    </location>
    <ligand>
        <name>ATP</name>
        <dbReference type="ChEBI" id="CHEBI:30616"/>
    </ligand>
</feature>
<dbReference type="GO" id="GO:0042803">
    <property type="term" value="F:protein homodimerization activity"/>
    <property type="evidence" value="ECO:0007669"/>
    <property type="project" value="UniProtKB-ARBA"/>
</dbReference>
<dbReference type="InterPro" id="IPR027417">
    <property type="entry name" value="P-loop_NTPase"/>
</dbReference>
<comment type="subcellular location">
    <subcellularLocation>
        <location evidence="8">Cytoplasm</location>
    </subcellularLocation>
</comment>
<feature type="binding site" evidence="8">
    <location>
        <position position="63"/>
    </location>
    <ligand>
        <name>Mg(2+)</name>
        <dbReference type="ChEBI" id="CHEBI:18420"/>
    </ligand>
</feature>
<dbReference type="GO" id="GO:0000287">
    <property type="term" value="F:magnesium ion binding"/>
    <property type="evidence" value="ECO:0007669"/>
    <property type="project" value="UniProtKB-UniRule"/>
</dbReference>
<keyword evidence="2 8" id="KW-0436">Ligase</keyword>
<feature type="binding site" evidence="8">
    <location>
        <begin position="214"/>
        <end position="216"/>
    </location>
    <ligand>
        <name>ATP</name>
        <dbReference type="ChEBI" id="CHEBI:30616"/>
    </ligand>
</feature>
<feature type="binding site" evidence="8">
    <location>
        <begin position="185"/>
        <end position="186"/>
    </location>
    <ligand>
        <name>ATP</name>
        <dbReference type="ChEBI" id="CHEBI:30616"/>
    </ligand>
</feature>
<keyword evidence="6 8" id="KW-0067">ATP-binding</keyword>
<dbReference type="HAMAP" id="MF_00336">
    <property type="entry name" value="BioD"/>
    <property type="match status" value="1"/>
</dbReference>
<dbReference type="EMBL" id="JSUM01000003">
    <property type="protein sequence ID" value="KGQ71221.1"/>
    <property type="molecule type" value="Genomic_DNA"/>
</dbReference>